<dbReference type="InterPro" id="IPR014824">
    <property type="entry name" value="Nfu/NifU_N"/>
</dbReference>
<evidence type="ECO:0000256" key="1">
    <source>
        <dbReference type="ARBA" id="ARBA00006420"/>
    </source>
</evidence>
<keyword evidence="5" id="KW-1185">Reference proteome</keyword>
<evidence type="ECO:0000313" key="4">
    <source>
        <dbReference type="EMBL" id="KAG8461805.1"/>
    </source>
</evidence>
<dbReference type="PANTHER" id="PTHR11178">
    <property type="entry name" value="IRON-SULFUR CLUSTER SCAFFOLD PROTEIN NFU-RELATED"/>
    <property type="match status" value="1"/>
</dbReference>
<feature type="region of interest" description="Disordered" evidence="2">
    <location>
        <begin position="214"/>
        <end position="251"/>
    </location>
</feature>
<name>A0A8J5XF82_DIALT</name>
<dbReference type="OrthoDB" id="565552at2759"/>
<dbReference type="SUPFAM" id="SSF117916">
    <property type="entry name" value="Fe-S cluster assembly (FSCA) domain-like"/>
    <property type="match status" value="1"/>
</dbReference>
<feature type="compositionally biased region" description="Acidic residues" evidence="2">
    <location>
        <begin position="214"/>
        <end position="223"/>
    </location>
</feature>
<gene>
    <name evidence="4" type="ORF">KFE25_001423</name>
</gene>
<comment type="similarity">
    <text evidence="1">Belongs to the NifU family.</text>
</comment>
<dbReference type="GO" id="GO:0005506">
    <property type="term" value="F:iron ion binding"/>
    <property type="evidence" value="ECO:0007669"/>
    <property type="project" value="InterPro"/>
</dbReference>
<dbReference type="GO" id="GO:0005739">
    <property type="term" value="C:mitochondrion"/>
    <property type="evidence" value="ECO:0007669"/>
    <property type="project" value="TreeGrafter"/>
</dbReference>
<dbReference type="EMBL" id="JAGTXO010000024">
    <property type="protein sequence ID" value="KAG8461805.1"/>
    <property type="molecule type" value="Genomic_DNA"/>
</dbReference>
<dbReference type="Gene3D" id="3.30.300.130">
    <property type="entry name" value="Fe-S cluster assembly (FSCA)"/>
    <property type="match status" value="1"/>
</dbReference>
<dbReference type="Pfam" id="PF01106">
    <property type="entry name" value="NifU"/>
    <property type="match status" value="1"/>
</dbReference>
<evidence type="ECO:0000259" key="3">
    <source>
        <dbReference type="SMART" id="SM00932"/>
    </source>
</evidence>
<dbReference type="PANTHER" id="PTHR11178:SF1">
    <property type="entry name" value="NFU1 IRON-SULFUR CLUSTER SCAFFOLD HOMOLOG, MITOCHONDRIAL"/>
    <property type="match status" value="1"/>
</dbReference>
<dbReference type="InterPro" id="IPR034904">
    <property type="entry name" value="FSCA_dom_sf"/>
</dbReference>
<dbReference type="SMART" id="SM00932">
    <property type="entry name" value="Nfu_N"/>
    <property type="match status" value="1"/>
</dbReference>
<dbReference type="AlphaFoldDB" id="A0A8J5XF82"/>
<dbReference type="FunFam" id="3.30.1370.70:FF:000001">
    <property type="entry name" value="NifU-like protein 4, mitochondrial"/>
    <property type="match status" value="1"/>
</dbReference>
<sequence>MALRQLIGRRLPLPETGLLRATGRALRRSLFIQTENTPNPESLKFLPGKPVLDAGTAEFRSFRDAQASPLAKRLFQIDGVKSVFFAQEFITVTKDPAVAWSIIKPHVFSHVMDFYAEGGPVLDAAGTGASDTLITGDDSEVVAMIKELIETRVRPSVQEDGGDIVFKSFDEETGIVLLKLQGSCSGCPSSSVTLKSGIENMMMHYIPEVTAVEAVDESDDEDDARPAHPQPKAAAAKAAAGGGAAGGGAAGDGVAGDGASAAYAAQQAKADAQAALHSLGDQ</sequence>
<dbReference type="InterPro" id="IPR036498">
    <property type="entry name" value="Nfu/NifU_N_sf"/>
</dbReference>
<dbReference type="SUPFAM" id="SSF110836">
    <property type="entry name" value="Hypothetical protein SAV1430"/>
    <property type="match status" value="1"/>
</dbReference>
<feature type="compositionally biased region" description="Gly residues" evidence="2">
    <location>
        <begin position="240"/>
        <end position="251"/>
    </location>
</feature>
<evidence type="ECO:0000256" key="2">
    <source>
        <dbReference type="SAM" id="MobiDB-lite"/>
    </source>
</evidence>
<dbReference type="InterPro" id="IPR001075">
    <property type="entry name" value="NIF_FeS_clus_asmbl_NifU_C"/>
</dbReference>
<proteinExistence type="inferred from homology"/>
<dbReference type="FunFam" id="3.30.300.130:FF:000001">
    <property type="entry name" value="NFU1 iron-sulfur cluster scaffold"/>
    <property type="match status" value="1"/>
</dbReference>
<dbReference type="Pfam" id="PF08712">
    <property type="entry name" value="Nfu_N"/>
    <property type="match status" value="1"/>
</dbReference>
<dbReference type="OMA" id="AIMEHYM"/>
<dbReference type="Proteomes" id="UP000751190">
    <property type="component" value="Unassembled WGS sequence"/>
</dbReference>
<reference evidence="4" key="1">
    <citation type="submission" date="2021-05" db="EMBL/GenBank/DDBJ databases">
        <title>The genome of the haptophyte Pavlova lutheri (Diacronema luteri, Pavlovales) - a model for lipid biosynthesis in eukaryotic algae.</title>
        <authorList>
            <person name="Hulatt C.J."/>
            <person name="Posewitz M.C."/>
        </authorList>
    </citation>
    <scope>NUCLEOTIDE SEQUENCE</scope>
    <source>
        <strain evidence="4">NIVA-4/92</strain>
    </source>
</reference>
<dbReference type="GO" id="GO:0051536">
    <property type="term" value="F:iron-sulfur cluster binding"/>
    <property type="evidence" value="ECO:0007669"/>
    <property type="project" value="InterPro"/>
</dbReference>
<protein>
    <recommendedName>
        <fullName evidence="3">Scaffold protein Nfu/NifU N-terminal domain-containing protein</fullName>
    </recommendedName>
</protein>
<dbReference type="Gene3D" id="3.30.1370.70">
    <property type="entry name" value="Scaffold protein Nfu/NifU, N-terminal domain"/>
    <property type="match status" value="1"/>
</dbReference>
<dbReference type="GO" id="GO:0016226">
    <property type="term" value="P:iron-sulfur cluster assembly"/>
    <property type="evidence" value="ECO:0007669"/>
    <property type="project" value="InterPro"/>
</dbReference>
<evidence type="ECO:0000313" key="5">
    <source>
        <dbReference type="Proteomes" id="UP000751190"/>
    </source>
</evidence>
<accession>A0A8J5XF82</accession>
<organism evidence="4 5">
    <name type="scientific">Diacronema lutheri</name>
    <name type="common">Unicellular marine alga</name>
    <name type="synonym">Monochrysis lutheri</name>
    <dbReference type="NCBI Taxonomy" id="2081491"/>
    <lineage>
        <taxon>Eukaryota</taxon>
        <taxon>Haptista</taxon>
        <taxon>Haptophyta</taxon>
        <taxon>Pavlovophyceae</taxon>
        <taxon>Pavlovales</taxon>
        <taxon>Pavlovaceae</taxon>
        <taxon>Diacronema</taxon>
    </lineage>
</organism>
<comment type="caution">
    <text evidence="4">The sequence shown here is derived from an EMBL/GenBank/DDBJ whole genome shotgun (WGS) entry which is preliminary data.</text>
</comment>
<feature type="domain" description="Scaffold protein Nfu/NifU N-terminal" evidence="3">
    <location>
        <begin position="32"/>
        <end position="118"/>
    </location>
</feature>